<dbReference type="GeneID" id="9992808"/>
<feature type="domain" description="Metallo-beta-lactamase" evidence="1">
    <location>
        <begin position="31"/>
        <end position="196"/>
    </location>
</feature>
<evidence type="ECO:0000313" key="3">
    <source>
        <dbReference type="Proteomes" id="UP000294028"/>
    </source>
</evidence>
<dbReference type="GO" id="GO:0016787">
    <property type="term" value="F:hydrolase activity"/>
    <property type="evidence" value="ECO:0007669"/>
    <property type="project" value="UniProtKB-KW"/>
</dbReference>
<dbReference type="PANTHER" id="PTHR42663">
    <property type="entry name" value="HYDROLASE C777.06C-RELATED-RELATED"/>
    <property type="match status" value="1"/>
</dbReference>
<dbReference type="SUPFAM" id="SSF56281">
    <property type="entry name" value="Metallo-hydrolase/oxidoreductase"/>
    <property type="match status" value="1"/>
</dbReference>
<keyword evidence="2" id="KW-0378">Hydrolase</keyword>
<dbReference type="PANTHER" id="PTHR42663:SF6">
    <property type="entry name" value="HYDROLASE C777.06C-RELATED"/>
    <property type="match status" value="1"/>
</dbReference>
<comment type="caution">
    <text evidence="2">The sequence shown here is derived from an EMBL/GenBank/DDBJ whole genome shotgun (WGS) entry which is preliminary data.</text>
</comment>
<organism evidence="2 3">
    <name type="scientific">Halogeometricum borinquense</name>
    <dbReference type="NCBI Taxonomy" id="60847"/>
    <lineage>
        <taxon>Archaea</taxon>
        <taxon>Methanobacteriati</taxon>
        <taxon>Methanobacteriota</taxon>
        <taxon>Stenosarchaea group</taxon>
        <taxon>Halobacteria</taxon>
        <taxon>Halobacteriales</taxon>
        <taxon>Haloferacaceae</taxon>
        <taxon>Halogeometricum</taxon>
    </lineage>
</organism>
<gene>
    <name evidence="2" type="ORF">ELS19_11060</name>
</gene>
<dbReference type="AlphaFoldDB" id="A0A482T9V7"/>
<name>A0A482T9V7_9EURY</name>
<dbReference type="EMBL" id="RZHH01000002">
    <property type="protein sequence ID" value="RYJ14440.1"/>
    <property type="molecule type" value="Genomic_DNA"/>
</dbReference>
<dbReference type="Proteomes" id="UP000294028">
    <property type="component" value="Unassembled WGS sequence"/>
</dbReference>
<evidence type="ECO:0000259" key="1">
    <source>
        <dbReference type="SMART" id="SM00849"/>
    </source>
</evidence>
<proteinExistence type="predicted"/>
<sequence length="252" mass="27331">MRFTLLGTGDVLGVPPPFQTLADANAAARRRRCGALIETETTTLLLDVPPEFRDGIRQADVGSVDAAFVTHWHHDHVGGIDDLALTARFLDIPLYLTATAQDRFAQEKPYLTDSVAIRNLMHGEPVTVGDIEITPIPVAHDRPECDTLAFRLETGTETMVYAPDFENWCPDMPGGKMYTNADLAVLEATPAIAPELLSSDVPTPDPVTKAAASRTVLTHLNEYMLGKSTATLEAMAAEEGYELGEDFASYTA</sequence>
<dbReference type="Pfam" id="PF12706">
    <property type="entry name" value="Lactamase_B_2"/>
    <property type="match status" value="1"/>
</dbReference>
<dbReference type="RefSeq" id="WP_006053808.1">
    <property type="nucleotide sequence ID" value="NZ_RZHH01000002.1"/>
</dbReference>
<evidence type="ECO:0000313" key="2">
    <source>
        <dbReference type="EMBL" id="RYJ14440.1"/>
    </source>
</evidence>
<dbReference type="InterPro" id="IPR001279">
    <property type="entry name" value="Metallo-B-lactamas"/>
</dbReference>
<accession>A0A482T9V7</accession>
<reference evidence="2 3" key="1">
    <citation type="submission" date="2018-12" db="EMBL/GenBank/DDBJ databases">
        <title>Genome analysis provides insights into bioremediation potentialities of Halogeometricum borinquense strain N11.</title>
        <authorList>
            <person name="Najjari A."/>
            <person name="Youssef N."/>
            <person name="Fhoula I."/>
            <person name="Ben Dhia O."/>
            <person name="Mahjoubi M."/>
            <person name="Ouzari H.I."/>
            <person name="Cherif A."/>
        </authorList>
    </citation>
    <scope>NUCLEOTIDE SEQUENCE [LARGE SCALE GENOMIC DNA]</scope>
    <source>
        <strain evidence="2 3">N11</strain>
    </source>
</reference>
<dbReference type="InterPro" id="IPR036866">
    <property type="entry name" value="RibonucZ/Hydroxyglut_hydro"/>
</dbReference>
<dbReference type="SMART" id="SM00849">
    <property type="entry name" value="Lactamase_B"/>
    <property type="match status" value="1"/>
</dbReference>
<protein>
    <submittedName>
        <fullName evidence="2">MBL fold metallo-hydrolase</fullName>
    </submittedName>
</protein>
<dbReference type="Gene3D" id="3.60.15.10">
    <property type="entry name" value="Ribonuclease Z/Hydroxyacylglutathione hydrolase-like"/>
    <property type="match status" value="1"/>
</dbReference>